<organism evidence="9 10">
    <name type="scientific">Alteribacillus persepolensis</name>
    <dbReference type="NCBI Taxonomy" id="568899"/>
    <lineage>
        <taxon>Bacteria</taxon>
        <taxon>Bacillati</taxon>
        <taxon>Bacillota</taxon>
        <taxon>Bacilli</taxon>
        <taxon>Bacillales</taxon>
        <taxon>Bacillaceae</taxon>
        <taxon>Alteribacillus</taxon>
    </lineage>
</organism>
<accession>A0A1G8C7S4</accession>
<evidence type="ECO:0000256" key="5">
    <source>
        <dbReference type="ARBA" id="ARBA00022840"/>
    </source>
</evidence>
<dbReference type="GO" id="GO:0006281">
    <property type="term" value="P:DNA repair"/>
    <property type="evidence" value="ECO:0007669"/>
    <property type="project" value="UniProtKB-KW"/>
</dbReference>
<feature type="domain" description="PD-(D/E)XK endonuclease-like" evidence="8">
    <location>
        <begin position="11"/>
        <end position="309"/>
    </location>
</feature>
<keyword evidence="2" id="KW-0227">DNA damage</keyword>
<evidence type="ECO:0000313" key="9">
    <source>
        <dbReference type="EMBL" id="SDH41576.1"/>
    </source>
</evidence>
<evidence type="ECO:0000313" key="10">
    <source>
        <dbReference type="Proteomes" id="UP000199163"/>
    </source>
</evidence>
<keyword evidence="5" id="KW-0067">ATP-binding</keyword>
<dbReference type="OrthoDB" id="9768303at2"/>
<dbReference type="GO" id="GO:0005524">
    <property type="term" value="F:ATP binding"/>
    <property type="evidence" value="ECO:0007669"/>
    <property type="project" value="UniProtKB-KW"/>
</dbReference>
<dbReference type="GO" id="GO:0004386">
    <property type="term" value="F:helicase activity"/>
    <property type="evidence" value="ECO:0007669"/>
    <property type="project" value="UniProtKB-KW"/>
</dbReference>
<dbReference type="InterPro" id="IPR038726">
    <property type="entry name" value="PDDEXK_AddAB-type"/>
</dbReference>
<sequence>MFEIKTYPDFSWSLSRHKTLMHCARQYAHQYYTSHNGWLRDASESSKQAYRLKNLTNLEMFFGSVVHDLIEEVIDHYLNTGILLNENELTEQVRTRLNKGFIDSTRRYRSWLERPKKTTMFHELYYGQTSKLPVEKVEKIKHRLHTTVHHFLTSKTMQELAFNEHIEFLEAEKFRILEVGKLKVFVVLDLLYKDHHHNKWIIVDWKTGKKSDEDPYQLALYVLYLLQEYNIPDLNHIIIRNEYLLEGEAVEHQLDEVTLEKVQELIGTSVEWMTSYLSDPSQNKPLPIERFEQTSNTRACQYCNFYELCYS</sequence>
<keyword evidence="9" id="KW-0269">Exonuclease</keyword>
<dbReference type="Gene3D" id="3.90.320.10">
    <property type="match status" value="1"/>
</dbReference>
<evidence type="ECO:0000256" key="1">
    <source>
        <dbReference type="ARBA" id="ARBA00022741"/>
    </source>
</evidence>
<gene>
    <name evidence="9" type="ORF">SAMN05192534_10592</name>
</gene>
<keyword evidence="9" id="KW-0540">Nuclease</keyword>
<evidence type="ECO:0000256" key="4">
    <source>
        <dbReference type="ARBA" id="ARBA00022806"/>
    </source>
</evidence>
<dbReference type="Proteomes" id="UP000199163">
    <property type="component" value="Unassembled WGS sequence"/>
</dbReference>
<dbReference type="InterPro" id="IPR011604">
    <property type="entry name" value="PDDEXK-like_dom_sf"/>
</dbReference>
<dbReference type="GO" id="GO:0004527">
    <property type="term" value="F:exonuclease activity"/>
    <property type="evidence" value="ECO:0007669"/>
    <property type="project" value="UniProtKB-KW"/>
</dbReference>
<evidence type="ECO:0000259" key="8">
    <source>
        <dbReference type="Pfam" id="PF12705"/>
    </source>
</evidence>
<dbReference type="STRING" id="568899.SAMN05192534_10592"/>
<keyword evidence="1" id="KW-0547">Nucleotide-binding</keyword>
<name>A0A1G8C7S4_9BACI</name>
<keyword evidence="7" id="KW-0234">DNA repair</keyword>
<keyword evidence="10" id="KW-1185">Reference proteome</keyword>
<evidence type="ECO:0000256" key="6">
    <source>
        <dbReference type="ARBA" id="ARBA00023125"/>
    </source>
</evidence>
<protein>
    <submittedName>
        <fullName evidence="9">CRISPR/Cas system-associated exonuclease Cas4, RecB family</fullName>
    </submittedName>
</protein>
<evidence type="ECO:0000256" key="2">
    <source>
        <dbReference type="ARBA" id="ARBA00022763"/>
    </source>
</evidence>
<keyword evidence="4" id="KW-0347">Helicase</keyword>
<dbReference type="AlphaFoldDB" id="A0A1G8C7S4"/>
<proteinExistence type="predicted"/>
<evidence type="ECO:0000256" key="3">
    <source>
        <dbReference type="ARBA" id="ARBA00022801"/>
    </source>
</evidence>
<dbReference type="Pfam" id="PF12705">
    <property type="entry name" value="PDDEXK_1"/>
    <property type="match status" value="1"/>
</dbReference>
<keyword evidence="3" id="KW-0378">Hydrolase</keyword>
<keyword evidence="6" id="KW-0238">DNA-binding</keyword>
<dbReference type="GO" id="GO:0003677">
    <property type="term" value="F:DNA binding"/>
    <property type="evidence" value="ECO:0007669"/>
    <property type="project" value="UniProtKB-KW"/>
</dbReference>
<dbReference type="EMBL" id="FNDK01000005">
    <property type="protein sequence ID" value="SDH41576.1"/>
    <property type="molecule type" value="Genomic_DNA"/>
</dbReference>
<evidence type="ECO:0000256" key="7">
    <source>
        <dbReference type="ARBA" id="ARBA00023204"/>
    </source>
</evidence>
<reference evidence="9 10" key="1">
    <citation type="submission" date="2016-10" db="EMBL/GenBank/DDBJ databases">
        <authorList>
            <person name="de Groot N.N."/>
        </authorList>
    </citation>
    <scope>NUCLEOTIDE SEQUENCE [LARGE SCALE GENOMIC DNA]</scope>
    <source>
        <strain evidence="9 10">DSM 21632</strain>
    </source>
</reference>